<dbReference type="PRINTS" id="PR00040">
    <property type="entry name" value="HTHMERR"/>
</dbReference>
<dbReference type="CDD" id="cd01109">
    <property type="entry name" value="HTH_YyaN"/>
    <property type="match status" value="1"/>
</dbReference>
<dbReference type="Gene3D" id="1.10.1660.10">
    <property type="match status" value="1"/>
</dbReference>
<name>A0A2W5Q1J9_VARPD</name>
<dbReference type="GO" id="GO:0003700">
    <property type="term" value="F:DNA-binding transcription factor activity"/>
    <property type="evidence" value="ECO:0007669"/>
    <property type="project" value="InterPro"/>
</dbReference>
<evidence type="ECO:0000313" key="4">
    <source>
        <dbReference type="EMBL" id="PZQ71058.1"/>
    </source>
</evidence>
<proteinExistence type="predicted"/>
<protein>
    <submittedName>
        <fullName evidence="4">MerR family transcriptional regulator</fullName>
    </submittedName>
</protein>
<reference evidence="4 5" key="1">
    <citation type="submission" date="2017-08" db="EMBL/GenBank/DDBJ databases">
        <title>Infants hospitalized years apart are colonized by the same room-sourced microbial strains.</title>
        <authorList>
            <person name="Brooks B."/>
            <person name="Olm M.R."/>
            <person name="Firek B.A."/>
            <person name="Baker R."/>
            <person name="Thomas B.C."/>
            <person name="Morowitz M.J."/>
            <person name="Banfield J.F."/>
        </authorList>
    </citation>
    <scope>NUCLEOTIDE SEQUENCE [LARGE SCALE GENOMIC DNA]</scope>
    <source>
        <strain evidence="4">S2_005_003_R2_41</strain>
    </source>
</reference>
<dbReference type="PANTHER" id="PTHR30204:SF98">
    <property type="entry name" value="HTH-TYPE TRANSCRIPTIONAL REGULATOR ADHR"/>
    <property type="match status" value="1"/>
</dbReference>
<keyword evidence="1" id="KW-0238">DNA-binding</keyword>
<dbReference type="EMBL" id="QFPP01000254">
    <property type="protein sequence ID" value="PZQ71058.1"/>
    <property type="molecule type" value="Genomic_DNA"/>
</dbReference>
<dbReference type="SUPFAM" id="SSF46955">
    <property type="entry name" value="Putative DNA-binding domain"/>
    <property type="match status" value="1"/>
</dbReference>
<dbReference type="InterPro" id="IPR000551">
    <property type="entry name" value="MerR-type_HTH_dom"/>
</dbReference>
<feature type="domain" description="HTH merR-type" evidence="3">
    <location>
        <begin position="30"/>
        <end position="98"/>
    </location>
</feature>
<dbReference type="InterPro" id="IPR047057">
    <property type="entry name" value="MerR_fam"/>
</dbReference>
<evidence type="ECO:0000313" key="5">
    <source>
        <dbReference type="Proteomes" id="UP000249135"/>
    </source>
</evidence>
<dbReference type="PROSITE" id="PS50937">
    <property type="entry name" value="HTH_MERR_2"/>
    <property type="match status" value="1"/>
</dbReference>
<dbReference type="Proteomes" id="UP000249135">
    <property type="component" value="Unassembled WGS sequence"/>
</dbReference>
<comment type="caution">
    <text evidence="4">The sequence shown here is derived from an EMBL/GenBank/DDBJ whole genome shotgun (WGS) entry which is preliminary data.</text>
</comment>
<feature type="region of interest" description="Disordered" evidence="2">
    <location>
        <begin position="1"/>
        <end position="26"/>
    </location>
</feature>
<dbReference type="PANTHER" id="PTHR30204">
    <property type="entry name" value="REDOX-CYCLING DRUG-SENSING TRANSCRIPTIONAL ACTIVATOR SOXR"/>
    <property type="match status" value="1"/>
</dbReference>
<evidence type="ECO:0000256" key="2">
    <source>
        <dbReference type="SAM" id="MobiDB-lite"/>
    </source>
</evidence>
<gene>
    <name evidence="4" type="ORF">DI563_17945</name>
</gene>
<dbReference type="GO" id="GO:0003677">
    <property type="term" value="F:DNA binding"/>
    <property type="evidence" value="ECO:0007669"/>
    <property type="project" value="UniProtKB-KW"/>
</dbReference>
<sequence length="175" mass="18784">MTSSLAPCQASATPVGASPPGDVNPSPLLHMTIGQVSRATGMSADTLRYYERMALLAPPRDAGRRRHYGPQDLLTLSFVARMRATDMPLAEIRTYLALAAQGDATAEARRALLEAHRMRVQAQLKASAEALEVIDFKLQHFDELSRKIKLATADAQPGAFTLPASRSSRGEAAAA</sequence>
<feature type="compositionally biased region" description="Polar residues" evidence="2">
    <location>
        <begin position="1"/>
        <end position="12"/>
    </location>
</feature>
<dbReference type="Pfam" id="PF13411">
    <property type="entry name" value="MerR_1"/>
    <property type="match status" value="1"/>
</dbReference>
<dbReference type="SMART" id="SM00422">
    <property type="entry name" value="HTH_MERR"/>
    <property type="match status" value="1"/>
</dbReference>
<organism evidence="4 5">
    <name type="scientific">Variovorax paradoxus</name>
    <dbReference type="NCBI Taxonomy" id="34073"/>
    <lineage>
        <taxon>Bacteria</taxon>
        <taxon>Pseudomonadati</taxon>
        <taxon>Pseudomonadota</taxon>
        <taxon>Betaproteobacteria</taxon>
        <taxon>Burkholderiales</taxon>
        <taxon>Comamonadaceae</taxon>
        <taxon>Variovorax</taxon>
    </lineage>
</organism>
<evidence type="ECO:0000259" key="3">
    <source>
        <dbReference type="PROSITE" id="PS50937"/>
    </source>
</evidence>
<dbReference type="AlphaFoldDB" id="A0A2W5Q1J9"/>
<dbReference type="InterPro" id="IPR009061">
    <property type="entry name" value="DNA-bd_dom_put_sf"/>
</dbReference>
<accession>A0A2W5Q1J9</accession>
<evidence type="ECO:0000256" key="1">
    <source>
        <dbReference type="ARBA" id="ARBA00023125"/>
    </source>
</evidence>